<gene>
    <name evidence="1" type="ORF">ASPWEDRAFT_172188</name>
</gene>
<dbReference type="Proteomes" id="UP000184383">
    <property type="component" value="Unassembled WGS sequence"/>
</dbReference>
<dbReference type="STRING" id="1073089.A0A1L9RKK7"/>
<dbReference type="AlphaFoldDB" id="A0A1L9RKK7"/>
<evidence type="ECO:0000313" key="1">
    <source>
        <dbReference type="EMBL" id="OJJ35377.1"/>
    </source>
</evidence>
<dbReference type="EMBL" id="KV878212">
    <property type="protein sequence ID" value="OJJ35377.1"/>
    <property type="molecule type" value="Genomic_DNA"/>
</dbReference>
<keyword evidence="2" id="KW-1185">Reference proteome</keyword>
<dbReference type="GeneID" id="63746755"/>
<dbReference type="VEuPathDB" id="FungiDB:ASPWEDRAFT_172188"/>
<dbReference type="RefSeq" id="XP_040689053.1">
    <property type="nucleotide sequence ID" value="XM_040830907.1"/>
</dbReference>
<proteinExistence type="predicted"/>
<name>A0A1L9RKK7_ASPWE</name>
<organism evidence="1 2">
    <name type="scientific">Aspergillus wentii DTO 134E9</name>
    <dbReference type="NCBI Taxonomy" id="1073089"/>
    <lineage>
        <taxon>Eukaryota</taxon>
        <taxon>Fungi</taxon>
        <taxon>Dikarya</taxon>
        <taxon>Ascomycota</taxon>
        <taxon>Pezizomycotina</taxon>
        <taxon>Eurotiomycetes</taxon>
        <taxon>Eurotiomycetidae</taxon>
        <taxon>Eurotiales</taxon>
        <taxon>Aspergillaceae</taxon>
        <taxon>Aspergillus</taxon>
        <taxon>Aspergillus subgen. Cremei</taxon>
    </lineage>
</organism>
<evidence type="ECO:0000313" key="2">
    <source>
        <dbReference type="Proteomes" id="UP000184383"/>
    </source>
</evidence>
<sequence length="368" mass="42958">MPYMGAFGCCICGNILEYEHEIMFTLREREEWENKTPPITCSTTELEGMYFNVPWVWATLVRMIIPTDKHYMYTAENQPAQNSFFLSGVGQMGFWNNVRGSLEPLPITVPLSQNTVMIGGYDGASDGVASAYWTRMLFTEDDDQDLHYTPRGYVLHERCWWLAKRLIGASVLERNLNLFAAVLHDRRDDILASGSFGPSEGSFYVREIMTVGAKRFLRNPQRYMRKHMNILEDPRYFHGRDPVNITEIRDLVDEARRRLMMLPKAALISAPIDVQCLIADCIDSQRDLNNMLVAFRWQLPDAYWRGRFPEDIIFEYDGFKNEQIDWQYLSRGVEQLLKTCQGLRNRRRILRLLDGIKKAFLNWIHTKV</sequence>
<reference evidence="2" key="1">
    <citation type="journal article" date="2017" name="Genome Biol.">
        <title>Comparative genomics reveals high biological diversity and specific adaptations in the industrially and medically important fungal genus Aspergillus.</title>
        <authorList>
            <person name="de Vries R.P."/>
            <person name="Riley R."/>
            <person name="Wiebenga A."/>
            <person name="Aguilar-Osorio G."/>
            <person name="Amillis S."/>
            <person name="Uchima C.A."/>
            <person name="Anderluh G."/>
            <person name="Asadollahi M."/>
            <person name="Askin M."/>
            <person name="Barry K."/>
            <person name="Battaglia E."/>
            <person name="Bayram O."/>
            <person name="Benocci T."/>
            <person name="Braus-Stromeyer S.A."/>
            <person name="Caldana C."/>
            <person name="Canovas D."/>
            <person name="Cerqueira G.C."/>
            <person name="Chen F."/>
            <person name="Chen W."/>
            <person name="Choi C."/>
            <person name="Clum A."/>
            <person name="Dos Santos R.A."/>
            <person name="Damasio A.R."/>
            <person name="Diallinas G."/>
            <person name="Emri T."/>
            <person name="Fekete E."/>
            <person name="Flipphi M."/>
            <person name="Freyberg S."/>
            <person name="Gallo A."/>
            <person name="Gournas C."/>
            <person name="Habgood R."/>
            <person name="Hainaut M."/>
            <person name="Harispe M.L."/>
            <person name="Henrissat B."/>
            <person name="Hilden K.S."/>
            <person name="Hope R."/>
            <person name="Hossain A."/>
            <person name="Karabika E."/>
            <person name="Karaffa L."/>
            <person name="Karanyi Z."/>
            <person name="Krasevec N."/>
            <person name="Kuo A."/>
            <person name="Kusch H."/>
            <person name="LaButti K."/>
            <person name="Lagendijk E.L."/>
            <person name="Lapidus A."/>
            <person name="Levasseur A."/>
            <person name="Lindquist E."/>
            <person name="Lipzen A."/>
            <person name="Logrieco A.F."/>
            <person name="MacCabe A."/>
            <person name="Maekelae M.R."/>
            <person name="Malavazi I."/>
            <person name="Melin P."/>
            <person name="Meyer V."/>
            <person name="Mielnichuk N."/>
            <person name="Miskei M."/>
            <person name="Molnar A.P."/>
            <person name="Mule G."/>
            <person name="Ngan C.Y."/>
            <person name="Orejas M."/>
            <person name="Orosz E."/>
            <person name="Ouedraogo J.P."/>
            <person name="Overkamp K.M."/>
            <person name="Park H.-S."/>
            <person name="Perrone G."/>
            <person name="Piumi F."/>
            <person name="Punt P.J."/>
            <person name="Ram A.F."/>
            <person name="Ramon A."/>
            <person name="Rauscher S."/>
            <person name="Record E."/>
            <person name="Riano-Pachon D.M."/>
            <person name="Robert V."/>
            <person name="Roehrig J."/>
            <person name="Ruller R."/>
            <person name="Salamov A."/>
            <person name="Salih N.S."/>
            <person name="Samson R.A."/>
            <person name="Sandor E."/>
            <person name="Sanguinetti M."/>
            <person name="Schuetze T."/>
            <person name="Sepcic K."/>
            <person name="Shelest E."/>
            <person name="Sherlock G."/>
            <person name="Sophianopoulou V."/>
            <person name="Squina F.M."/>
            <person name="Sun H."/>
            <person name="Susca A."/>
            <person name="Todd R.B."/>
            <person name="Tsang A."/>
            <person name="Unkles S.E."/>
            <person name="van de Wiele N."/>
            <person name="van Rossen-Uffink D."/>
            <person name="Oliveira J.V."/>
            <person name="Vesth T.C."/>
            <person name="Visser J."/>
            <person name="Yu J.-H."/>
            <person name="Zhou M."/>
            <person name="Andersen M.R."/>
            <person name="Archer D.B."/>
            <person name="Baker S.E."/>
            <person name="Benoit I."/>
            <person name="Brakhage A.A."/>
            <person name="Braus G.H."/>
            <person name="Fischer R."/>
            <person name="Frisvad J.C."/>
            <person name="Goldman G.H."/>
            <person name="Houbraken J."/>
            <person name="Oakley B."/>
            <person name="Pocsi I."/>
            <person name="Scazzocchio C."/>
            <person name="Seiboth B."/>
            <person name="vanKuyk P.A."/>
            <person name="Wortman J."/>
            <person name="Dyer P.S."/>
            <person name="Grigoriev I.V."/>
        </authorList>
    </citation>
    <scope>NUCLEOTIDE SEQUENCE [LARGE SCALE GENOMIC DNA]</scope>
    <source>
        <strain evidence="2">DTO 134E9</strain>
    </source>
</reference>
<dbReference type="OrthoDB" id="4524525at2759"/>
<accession>A0A1L9RKK7</accession>
<protein>
    <submittedName>
        <fullName evidence="1">Uncharacterized protein</fullName>
    </submittedName>
</protein>